<proteinExistence type="predicted"/>
<organism evidence="11 12">
    <name type="scientific">Jeotgalibacillus soli</name>
    <dbReference type="NCBI Taxonomy" id="889306"/>
    <lineage>
        <taxon>Bacteria</taxon>
        <taxon>Bacillati</taxon>
        <taxon>Bacillota</taxon>
        <taxon>Bacilli</taxon>
        <taxon>Bacillales</taxon>
        <taxon>Caryophanaceae</taxon>
        <taxon>Jeotgalibacillus</taxon>
    </lineage>
</organism>
<evidence type="ECO:0000259" key="10">
    <source>
        <dbReference type="PROSITE" id="PS50893"/>
    </source>
</evidence>
<dbReference type="SMART" id="SM00382">
    <property type="entry name" value="AAA"/>
    <property type="match status" value="1"/>
</dbReference>
<evidence type="ECO:0000256" key="7">
    <source>
        <dbReference type="ARBA" id="ARBA00023004"/>
    </source>
</evidence>
<dbReference type="Proteomes" id="UP000031938">
    <property type="component" value="Unassembled WGS sequence"/>
</dbReference>
<dbReference type="GO" id="GO:0006826">
    <property type="term" value="P:iron ion transport"/>
    <property type="evidence" value="ECO:0007669"/>
    <property type="project" value="UniProtKB-KW"/>
</dbReference>
<dbReference type="GO" id="GO:0005886">
    <property type="term" value="C:plasma membrane"/>
    <property type="evidence" value="ECO:0007669"/>
    <property type="project" value="UniProtKB-SubCell"/>
</dbReference>
<sequence length="288" mass="32021">MRPRKANVCALQSSDTFNKAKIKNERQGVVILWKLQTDNMSICYGAKDVVTKINLTIPAEKITAIVGPNGSGKSTILRAISRMIPAREGNVFINGENLLTIPDVEFAKNLSILSQSPDYVSGLTTRELISYGRLPRKKGFGKLEHMDVQAVEWALDVTNMKSLADVAFEELSDGQRQKAWIAVTIAQDASILILDEPMTYLDLQQQLEVMKLMERLNKEFDKTIVMALHDLNQAARFADKIIAIKEGSILAEGSPADVLRAETLCRLYGIEATVDMDPKIGKLVCYTY</sequence>
<keyword evidence="9" id="KW-0472">Membrane</keyword>
<dbReference type="Pfam" id="PF00005">
    <property type="entry name" value="ABC_tran"/>
    <property type="match status" value="1"/>
</dbReference>
<dbReference type="InterPro" id="IPR003593">
    <property type="entry name" value="AAA+_ATPase"/>
</dbReference>
<keyword evidence="4" id="KW-0410">Iron transport</keyword>
<dbReference type="AlphaFoldDB" id="A0A0C2RTC1"/>
<gene>
    <name evidence="11" type="ORF">KP78_25230</name>
</gene>
<evidence type="ECO:0000256" key="2">
    <source>
        <dbReference type="ARBA" id="ARBA00022448"/>
    </source>
</evidence>
<comment type="subcellular location">
    <subcellularLocation>
        <location evidence="1">Cell membrane</location>
        <topology evidence="1">Peripheral membrane protein</topology>
    </subcellularLocation>
</comment>
<evidence type="ECO:0000313" key="11">
    <source>
        <dbReference type="EMBL" id="KIL44979.1"/>
    </source>
</evidence>
<dbReference type="GO" id="GO:0005524">
    <property type="term" value="F:ATP binding"/>
    <property type="evidence" value="ECO:0007669"/>
    <property type="project" value="UniProtKB-KW"/>
</dbReference>
<feature type="domain" description="ABC transporter" evidence="10">
    <location>
        <begin position="35"/>
        <end position="271"/>
    </location>
</feature>
<dbReference type="PANTHER" id="PTHR42771">
    <property type="entry name" value="IRON(3+)-HYDROXAMATE IMPORT ATP-BINDING PROTEIN FHUC"/>
    <property type="match status" value="1"/>
</dbReference>
<keyword evidence="8" id="KW-0406">Ion transport</keyword>
<name>A0A0C2RTC1_9BACL</name>
<dbReference type="PROSITE" id="PS50893">
    <property type="entry name" value="ABC_TRANSPORTER_2"/>
    <property type="match status" value="1"/>
</dbReference>
<keyword evidence="5" id="KW-0547">Nucleotide-binding</keyword>
<dbReference type="InterPro" id="IPR027417">
    <property type="entry name" value="P-loop_NTPase"/>
</dbReference>
<dbReference type="InterPro" id="IPR003439">
    <property type="entry name" value="ABC_transporter-like_ATP-bd"/>
</dbReference>
<evidence type="ECO:0000256" key="9">
    <source>
        <dbReference type="ARBA" id="ARBA00023136"/>
    </source>
</evidence>
<dbReference type="InterPro" id="IPR051535">
    <property type="entry name" value="Siderophore_ABC-ATPase"/>
</dbReference>
<dbReference type="PANTHER" id="PTHR42771:SF2">
    <property type="entry name" value="IRON(3+)-HYDROXAMATE IMPORT ATP-BINDING PROTEIN FHUC"/>
    <property type="match status" value="1"/>
</dbReference>
<dbReference type="FunFam" id="3.40.50.300:FF:000134">
    <property type="entry name" value="Iron-enterobactin ABC transporter ATP-binding protein"/>
    <property type="match status" value="1"/>
</dbReference>
<evidence type="ECO:0000256" key="3">
    <source>
        <dbReference type="ARBA" id="ARBA00022475"/>
    </source>
</evidence>
<evidence type="ECO:0000256" key="1">
    <source>
        <dbReference type="ARBA" id="ARBA00004202"/>
    </source>
</evidence>
<keyword evidence="6 11" id="KW-0067">ATP-binding</keyword>
<dbReference type="SUPFAM" id="SSF52540">
    <property type="entry name" value="P-loop containing nucleoside triphosphate hydrolases"/>
    <property type="match status" value="1"/>
</dbReference>
<evidence type="ECO:0000256" key="8">
    <source>
        <dbReference type="ARBA" id="ARBA00023065"/>
    </source>
</evidence>
<evidence type="ECO:0000256" key="5">
    <source>
        <dbReference type="ARBA" id="ARBA00022741"/>
    </source>
</evidence>
<dbReference type="GO" id="GO:0016887">
    <property type="term" value="F:ATP hydrolysis activity"/>
    <property type="evidence" value="ECO:0007669"/>
    <property type="project" value="InterPro"/>
</dbReference>
<dbReference type="Gene3D" id="3.40.50.300">
    <property type="entry name" value="P-loop containing nucleotide triphosphate hydrolases"/>
    <property type="match status" value="1"/>
</dbReference>
<evidence type="ECO:0000313" key="12">
    <source>
        <dbReference type="Proteomes" id="UP000031938"/>
    </source>
</evidence>
<protein>
    <submittedName>
        <fullName evidence="11">Iron-dicitrate ABC transporter ATP-binding protein</fullName>
    </submittedName>
</protein>
<comment type="caution">
    <text evidence="11">The sequence shown here is derived from an EMBL/GenBank/DDBJ whole genome shotgun (WGS) entry which is preliminary data.</text>
</comment>
<dbReference type="PATRIC" id="fig|889306.3.peg.2537"/>
<dbReference type="STRING" id="889306.KP78_25230"/>
<dbReference type="CDD" id="cd03214">
    <property type="entry name" value="ABC_Iron-Siderophores_B12_Hemin"/>
    <property type="match status" value="1"/>
</dbReference>
<reference evidence="11 12" key="1">
    <citation type="submission" date="2015-01" db="EMBL/GenBank/DDBJ databases">
        <title>Genome sequencing of Jeotgalibacillus soli.</title>
        <authorList>
            <person name="Goh K.M."/>
            <person name="Chan K.-G."/>
            <person name="Yaakop A.S."/>
            <person name="Ee R."/>
            <person name="Gan H.M."/>
            <person name="Chan C.S."/>
        </authorList>
    </citation>
    <scope>NUCLEOTIDE SEQUENCE [LARGE SCALE GENOMIC DNA]</scope>
    <source>
        <strain evidence="11 12">P9</strain>
    </source>
</reference>
<evidence type="ECO:0000256" key="6">
    <source>
        <dbReference type="ARBA" id="ARBA00022840"/>
    </source>
</evidence>
<accession>A0A0C2RTC1</accession>
<keyword evidence="7" id="KW-0408">Iron</keyword>
<dbReference type="EMBL" id="JXRP01000018">
    <property type="protein sequence ID" value="KIL44979.1"/>
    <property type="molecule type" value="Genomic_DNA"/>
</dbReference>
<keyword evidence="12" id="KW-1185">Reference proteome</keyword>
<evidence type="ECO:0000256" key="4">
    <source>
        <dbReference type="ARBA" id="ARBA00022496"/>
    </source>
</evidence>
<keyword evidence="2" id="KW-0813">Transport</keyword>
<keyword evidence="3" id="KW-1003">Cell membrane</keyword>